<reference evidence="1" key="1">
    <citation type="submission" date="2020-08" db="EMBL/GenBank/DDBJ databases">
        <title>Multicomponent nature underlies the extraordinary mechanical properties of spider dragline silk.</title>
        <authorList>
            <person name="Kono N."/>
            <person name="Nakamura H."/>
            <person name="Mori M."/>
            <person name="Yoshida Y."/>
            <person name="Ohtoshi R."/>
            <person name="Malay A.D."/>
            <person name="Moran D.A.P."/>
            <person name="Tomita M."/>
            <person name="Numata K."/>
            <person name="Arakawa K."/>
        </authorList>
    </citation>
    <scope>NUCLEOTIDE SEQUENCE</scope>
</reference>
<evidence type="ECO:0000313" key="1">
    <source>
        <dbReference type="EMBL" id="GFY26357.1"/>
    </source>
</evidence>
<proteinExistence type="predicted"/>
<comment type="caution">
    <text evidence="1">The sequence shown here is derived from an EMBL/GenBank/DDBJ whole genome shotgun (WGS) entry which is preliminary data.</text>
</comment>
<dbReference type="AlphaFoldDB" id="A0A8X7BDE3"/>
<dbReference type="Proteomes" id="UP000887159">
    <property type="component" value="Unassembled WGS sequence"/>
</dbReference>
<dbReference type="InterPro" id="IPR036397">
    <property type="entry name" value="RNaseH_sf"/>
</dbReference>
<name>A0A8X7BDE3_TRICX</name>
<keyword evidence="2" id="KW-1185">Reference proteome</keyword>
<accession>A0A8X7BDE3</accession>
<gene>
    <name evidence="1" type="primary">TCB2_229</name>
    <name evidence="1" type="ORF">TNCV_25541</name>
</gene>
<protein>
    <submittedName>
        <fullName evidence="1">Transposable element Tcb2 transposase</fullName>
    </submittedName>
</protein>
<dbReference type="GO" id="GO:0003676">
    <property type="term" value="F:nucleic acid binding"/>
    <property type="evidence" value="ECO:0007669"/>
    <property type="project" value="InterPro"/>
</dbReference>
<sequence>MAAGDGGISGSDMHIESPAADSLAKSAAADTCLTFAELSSIKRIQLKALWRIPPAHLWYFGNKPCWCHQFNIPRDQQLVATSNLLLFNRAEKSSQSVIGATVLFTDESRFSLITDSRCTFIWREPETRYLLSYVREIDNYGGGGLIVWEGIMLDGRTPLRV</sequence>
<evidence type="ECO:0000313" key="2">
    <source>
        <dbReference type="Proteomes" id="UP000887159"/>
    </source>
</evidence>
<organism evidence="1 2">
    <name type="scientific">Trichonephila clavipes</name>
    <name type="common">Golden silk orbweaver</name>
    <name type="synonym">Nephila clavipes</name>
    <dbReference type="NCBI Taxonomy" id="2585209"/>
    <lineage>
        <taxon>Eukaryota</taxon>
        <taxon>Metazoa</taxon>
        <taxon>Ecdysozoa</taxon>
        <taxon>Arthropoda</taxon>
        <taxon>Chelicerata</taxon>
        <taxon>Arachnida</taxon>
        <taxon>Araneae</taxon>
        <taxon>Araneomorphae</taxon>
        <taxon>Entelegynae</taxon>
        <taxon>Araneoidea</taxon>
        <taxon>Nephilidae</taxon>
        <taxon>Trichonephila</taxon>
    </lineage>
</organism>
<dbReference type="EMBL" id="BMAU01021375">
    <property type="protein sequence ID" value="GFY26357.1"/>
    <property type="molecule type" value="Genomic_DNA"/>
</dbReference>
<dbReference type="Gene3D" id="3.30.420.10">
    <property type="entry name" value="Ribonuclease H-like superfamily/Ribonuclease H"/>
    <property type="match status" value="1"/>
</dbReference>